<sequence>MLKRFSVTNFSSFRDEQTFDMTASQSTTLKEHTSAFKGVNILKSGVIYGANASGKSNLVKAIDFTQKTILKGLSGIDTYKKHFRLCDISPGNQSSFELELELNGSFYTYGFSAHLQKKIVTEEWLYATSKSGSKCIFERVNSSITLGVELLTTEAKSRFEIYSDDMKNQSSQLFLSEIASKELNIEAAKTINNIYKWIKDKLIIVYPDDKFNGIKSINEDLTKSLTKYFKRFDTGVVDINSIEEDFDTGFKDMPSTLKSRIENDLSNDDVSEVVLHGVGKEPQFLTVYKDSNGELKVRKLGLVHGSIIKETFELKDESDGTRRLLDFIPLINKFTQGCTVIIDEFDRSLHPKLTREFFNLFYRVSNDYNSQLIVTTHESTLLDLELLRRDEIWFVDKGKNDSSTLFSLNKFKVRYDSKVEKAYLLGRYGAIPIFNDFDEIGAEDGI</sequence>
<feature type="domain" description="ATPase AAA-type core" evidence="1">
    <location>
        <begin position="46"/>
        <end position="383"/>
    </location>
</feature>
<organism evidence="2 3">
    <name type="scientific">Shewanella nanhaiensis</name>
    <dbReference type="NCBI Taxonomy" id="2864872"/>
    <lineage>
        <taxon>Bacteria</taxon>
        <taxon>Pseudomonadati</taxon>
        <taxon>Pseudomonadota</taxon>
        <taxon>Gammaproteobacteria</taxon>
        <taxon>Alteromonadales</taxon>
        <taxon>Shewanellaceae</taxon>
        <taxon>Shewanella</taxon>
    </lineage>
</organism>
<evidence type="ECO:0000259" key="1">
    <source>
        <dbReference type="Pfam" id="PF13304"/>
    </source>
</evidence>
<dbReference type="InterPro" id="IPR003959">
    <property type="entry name" value="ATPase_AAA_core"/>
</dbReference>
<gene>
    <name evidence="2" type="ORF">K0625_04305</name>
</gene>
<dbReference type="EMBL" id="JAHZST010000002">
    <property type="protein sequence ID" value="MBW8182878.1"/>
    <property type="molecule type" value="Genomic_DNA"/>
</dbReference>
<dbReference type="Proteomes" id="UP001195963">
    <property type="component" value="Unassembled WGS sequence"/>
</dbReference>
<accession>A0ABS7E0L8</accession>
<name>A0ABS7E0L8_9GAMM</name>
<dbReference type="Gene3D" id="3.40.50.300">
    <property type="entry name" value="P-loop containing nucleotide triphosphate hydrolases"/>
    <property type="match status" value="1"/>
</dbReference>
<keyword evidence="3" id="KW-1185">Reference proteome</keyword>
<evidence type="ECO:0000313" key="2">
    <source>
        <dbReference type="EMBL" id="MBW8182878.1"/>
    </source>
</evidence>
<dbReference type="RefSeq" id="WP_220108524.1">
    <property type="nucleotide sequence ID" value="NZ_JAHZST010000002.1"/>
</dbReference>
<protein>
    <submittedName>
        <fullName evidence="2">AAA family ATPase</fullName>
    </submittedName>
</protein>
<proteinExistence type="predicted"/>
<reference evidence="2 3" key="1">
    <citation type="submission" date="2021-07" db="EMBL/GenBank/DDBJ databases">
        <title>Shewanella sp. nov, isolated from SCS.</title>
        <authorList>
            <person name="Cao W.R."/>
        </authorList>
    </citation>
    <scope>NUCLEOTIDE SEQUENCE [LARGE SCALE GENOMIC DNA]</scope>
    <source>
        <strain evidence="2 3">NR704-98</strain>
    </source>
</reference>
<dbReference type="PANTHER" id="PTHR40396:SF1">
    <property type="entry name" value="ATPASE AAA-TYPE CORE DOMAIN-CONTAINING PROTEIN"/>
    <property type="match status" value="1"/>
</dbReference>
<dbReference type="PANTHER" id="PTHR40396">
    <property type="entry name" value="ATPASE-LIKE PROTEIN"/>
    <property type="match status" value="1"/>
</dbReference>
<evidence type="ECO:0000313" key="3">
    <source>
        <dbReference type="Proteomes" id="UP001195963"/>
    </source>
</evidence>
<comment type="caution">
    <text evidence="2">The sequence shown here is derived from an EMBL/GenBank/DDBJ whole genome shotgun (WGS) entry which is preliminary data.</text>
</comment>
<dbReference type="SUPFAM" id="SSF52540">
    <property type="entry name" value="P-loop containing nucleoside triphosphate hydrolases"/>
    <property type="match status" value="1"/>
</dbReference>
<dbReference type="Pfam" id="PF13304">
    <property type="entry name" value="AAA_21"/>
    <property type="match status" value="1"/>
</dbReference>
<dbReference type="InterPro" id="IPR027417">
    <property type="entry name" value="P-loop_NTPase"/>
</dbReference>